<keyword evidence="3" id="KW-1185">Reference proteome</keyword>
<sequence length="60" mass="6259">MGGNVVFQKTLAADESASVSGTPPLAVVVGRSDATEVLVRGKPFSLEGLARENVARFEVK</sequence>
<comment type="caution">
    <text evidence="2">The sequence shown here is derived from an EMBL/GenBank/DDBJ whole genome shotgun (WGS) entry which is preliminary data.</text>
</comment>
<name>A0ABP8KX77_9BURK</name>
<dbReference type="Pfam" id="PF13464">
    <property type="entry name" value="RodZ_C"/>
    <property type="match status" value="1"/>
</dbReference>
<evidence type="ECO:0000259" key="1">
    <source>
        <dbReference type="Pfam" id="PF13464"/>
    </source>
</evidence>
<gene>
    <name evidence="2" type="ORF">GCM10023090_02420</name>
</gene>
<reference evidence="3" key="1">
    <citation type="journal article" date="2019" name="Int. J. Syst. Evol. Microbiol.">
        <title>The Global Catalogue of Microorganisms (GCM) 10K type strain sequencing project: providing services to taxonomists for standard genome sequencing and annotation.</title>
        <authorList>
            <consortium name="The Broad Institute Genomics Platform"/>
            <consortium name="The Broad Institute Genome Sequencing Center for Infectious Disease"/>
            <person name="Wu L."/>
            <person name="Ma J."/>
        </authorList>
    </citation>
    <scope>NUCLEOTIDE SEQUENCE [LARGE SCALE GENOMIC DNA]</scope>
    <source>
        <strain evidence="3">JCM 31890</strain>
    </source>
</reference>
<accession>A0ABP8KX77</accession>
<feature type="domain" description="Cytoskeleton protein RodZ-like C-terminal" evidence="1">
    <location>
        <begin position="3"/>
        <end position="58"/>
    </location>
</feature>
<dbReference type="Proteomes" id="UP001501788">
    <property type="component" value="Unassembled WGS sequence"/>
</dbReference>
<dbReference type="EMBL" id="BAABEX010000002">
    <property type="protein sequence ID" value="GAA4418011.1"/>
    <property type="molecule type" value="Genomic_DNA"/>
</dbReference>
<organism evidence="2 3">
    <name type="scientific">Acidovorax lacteus</name>
    <dbReference type="NCBI Taxonomy" id="1924988"/>
    <lineage>
        <taxon>Bacteria</taxon>
        <taxon>Pseudomonadati</taxon>
        <taxon>Pseudomonadota</taxon>
        <taxon>Betaproteobacteria</taxon>
        <taxon>Burkholderiales</taxon>
        <taxon>Comamonadaceae</taxon>
        <taxon>Acidovorax</taxon>
    </lineage>
</organism>
<dbReference type="InterPro" id="IPR025194">
    <property type="entry name" value="RodZ-like_C"/>
</dbReference>
<evidence type="ECO:0000313" key="2">
    <source>
        <dbReference type="EMBL" id="GAA4418011.1"/>
    </source>
</evidence>
<evidence type="ECO:0000313" key="3">
    <source>
        <dbReference type="Proteomes" id="UP001501788"/>
    </source>
</evidence>
<proteinExistence type="predicted"/>
<protein>
    <recommendedName>
        <fullName evidence="1">Cytoskeleton protein RodZ-like C-terminal domain-containing protein</fullName>
    </recommendedName>
</protein>